<keyword evidence="2" id="KW-1185">Reference proteome</keyword>
<accession>A0ABS1R7W9</accession>
<evidence type="ECO:0000313" key="1">
    <source>
        <dbReference type="EMBL" id="MBL1410809.1"/>
    </source>
</evidence>
<protein>
    <recommendedName>
        <fullName evidence="3">Helix-turn-helix domain-containing protein</fullName>
    </recommendedName>
</protein>
<reference evidence="1 2" key="1">
    <citation type="submission" date="2021-01" db="EMBL/GenBank/DDBJ databases">
        <title>C459-1 draft genome sequence.</title>
        <authorList>
            <person name="Zhang X.-F."/>
        </authorList>
    </citation>
    <scope>NUCLEOTIDE SEQUENCE [LARGE SCALE GENOMIC DNA]</scope>
    <source>
        <strain evidence="2">C459-1</strain>
    </source>
</reference>
<dbReference type="EMBL" id="JAERTY010000011">
    <property type="protein sequence ID" value="MBL1410809.1"/>
    <property type="molecule type" value="Genomic_DNA"/>
</dbReference>
<evidence type="ECO:0000313" key="2">
    <source>
        <dbReference type="Proteomes" id="UP000625283"/>
    </source>
</evidence>
<comment type="caution">
    <text evidence="1">The sequence shown here is derived from an EMBL/GenBank/DDBJ whole genome shotgun (WGS) entry which is preliminary data.</text>
</comment>
<evidence type="ECO:0008006" key="3">
    <source>
        <dbReference type="Google" id="ProtNLM"/>
    </source>
</evidence>
<dbReference type="RefSeq" id="WP_202104508.1">
    <property type="nucleotide sequence ID" value="NZ_JAERTY010000011.1"/>
</dbReference>
<gene>
    <name evidence="1" type="ORF">JKG61_18775</name>
</gene>
<name>A0ABS1R7W9_9SPHI</name>
<dbReference type="Proteomes" id="UP000625283">
    <property type="component" value="Unassembled WGS sequence"/>
</dbReference>
<organism evidence="1 2">
    <name type="scientific">Sphingobacterium faecale</name>
    <dbReference type="NCBI Taxonomy" id="2803775"/>
    <lineage>
        <taxon>Bacteria</taxon>
        <taxon>Pseudomonadati</taxon>
        <taxon>Bacteroidota</taxon>
        <taxon>Sphingobacteriia</taxon>
        <taxon>Sphingobacteriales</taxon>
        <taxon>Sphingobacteriaceae</taxon>
        <taxon>Sphingobacterium</taxon>
    </lineage>
</organism>
<sequence length="151" mass="17487">MPKYLILQQLQHIKELVISSLTGEELTALSIQEHLSLLLEHADVQELCENDQQRLLKLLKRLFPEWTIEPLPVPPPERVDIAYALRVLDVARSTFYRSIDKKLLKRSGKIGEKPVYLKADVDWLGVEAERMGKGGWVYRKLWKQRQGSNDA</sequence>
<proteinExistence type="predicted"/>